<organism evidence="6">
    <name type="scientific">Pseudarthrobacter sulfonivorans</name>
    <dbReference type="NCBI Taxonomy" id="121292"/>
    <lineage>
        <taxon>Bacteria</taxon>
        <taxon>Bacillati</taxon>
        <taxon>Actinomycetota</taxon>
        <taxon>Actinomycetes</taxon>
        <taxon>Micrococcales</taxon>
        <taxon>Micrococcaceae</taxon>
        <taxon>Pseudarthrobacter</taxon>
    </lineage>
</organism>
<comment type="catalytic activity">
    <reaction evidence="5">
        <text>[pyruvate, water dikinase]-phosphate + phosphate + H(+) = [pyruvate, water dikinase] + diphosphate</text>
        <dbReference type="Rhea" id="RHEA:48580"/>
        <dbReference type="Rhea" id="RHEA-COMP:11425"/>
        <dbReference type="Rhea" id="RHEA-COMP:11426"/>
        <dbReference type="ChEBI" id="CHEBI:15378"/>
        <dbReference type="ChEBI" id="CHEBI:33019"/>
        <dbReference type="ChEBI" id="CHEBI:43176"/>
        <dbReference type="ChEBI" id="CHEBI:43474"/>
        <dbReference type="ChEBI" id="CHEBI:68546"/>
        <dbReference type="EC" id="2.7.4.28"/>
    </reaction>
</comment>
<dbReference type="EC" id="2.7.4.28" evidence="5"/>
<dbReference type="EMBL" id="CP013747">
    <property type="protein sequence ID" value="ALV42341.1"/>
    <property type="molecule type" value="Genomic_DNA"/>
</dbReference>
<dbReference type="EC" id="2.7.11.33" evidence="5"/>
<dbReference type="STRING" id="121292.AU252_15295"/>
<accession>A0A0U3QRV7</accession>
<name>A0A0U3QRV7_9MICC</name>
<keyword evidence="2 5" id="KW-0808">Transferase</keyword>
<dbReference type="AlphaFoldDB" id="A0A0U3QRV7"/>
<dbReference type="GO" id="GO:0016776">
    <property type="term" value="F:phosphotransferase activity, phosphate group as acceptor"/>
    <property type="evidence" value="ECO:0007669"/>
    <property type="project" value="UniProtKB-UniRule"/>
</dbReference>
<dbReference type="Proteomes" id="UP000065151">
    <property type="component" value="Chromosome"/>
</dbReference>
<dbReference type="RefSeq" id="WP_058931458.1">
    <property type="nucleotide sequence ID" value="NZ_CP013747.1"/>
</dbReference>
<dbReference type="GO" id="GO:0043531">
    <property type="term" value="F:ADP binding"/>
    <property type="evidence" value="ECO:0007669"/>
    <property type="project" value="UniProtKB-UniRule"/>
</dbReference>
<evidence type="ECO:0000313" key="6">
    <source>
        <dbReference type="EMBL" id="ALV42341.1"/>
    </source>
</evidence>
<evidence type="ECO:0000256" key="1">
    <source>
        <dbReference type="ARBA" id="ARBA00022527"/>
    </source>
</evidence>
<dbReference type="HAMAP" id="MF_01062">
    <property type="entry name" value="PSRP"/>
    <property type="match status" value="1"/>
</dbReference>
<feature type="binding site" evidence="5">
    <location>
        <begin position="155"/>
        <end position="162"/>
    </location>
    <ligand>
        <name>ADP</name>
        <dbReference type="ChEBI" id="CHEBI:456216"/>
    </ligand>
</feature>
<gene>
    <name evidence="6" type="ORF">AU252_15295</name>
</gene>
<dbReference type="GO" id="GO:0004674">
    <property type="term" value="F:protein serine/threonine kinase activity"/>
    <property type="evidence" value="ECO:0007669"/>
    <property type="project" value="UniProtKB-UniRule"/>
</dbReference>
<keyword evidence="3 5" id="KW-0547">Nucleotide-binding</keyword>
<comment type="catalytic activity">
    <reaction evidence="5">
        <text>[pyruvate, water dikinase] + ADP = [pyruvate, water dikinase]-phosphate + AMP + H(+)</text>
        <dbReference type="Rhea" id="RHEA:46020"/>
        <dbReference type="Rhea" id="RHEA-COMP:11425"/>
        <dbReference type="Rhea" id="RHEA-COMP:11426"/>
        <dbReference type="ChEBI" id="CHEBI:15378"/>
        <dbReference type="ChEBI" id="CHEBI:43176"/>
        <dbReference type="ChEBI" id="CHEBI:68546"/>
        <dbReference type="ChEBI" id="CHEBI:456215"/>
        <dbReference type="ChEBI" id="CHEBI:456216"/>
        <dbReference type="EC" id="2.7.11.33"/>
    </reaction>
</comment>
<evidence type="ECO:0000256" key="3">
    <source>
        <dbReference type="ARBA" id="ARBA00022741"/>
    </source>
</evidence>
<keyword evidence="1 5" id="KW-0723">Serine/threonine-protein kinase</keyword>
<keyword evidence="4 5" id="KW-0418">Kinase</keyword>
<dbReference type="Pfam" id="PF03618">
    <property type="entry name" value="Kinase-PPPase"/>
    <property type="match status" value="1"/>
</dbReference>
<protein>
    <recommendedName>
        <fullName evidence="5">Putative phosphoenolpyruvate synthase regulatory protein</fullName>
        <shortName evidence="5">PEP synthase regulatory protein</shortName>
        <shortName evidence="5">PSRP</shortName>
        <ecNumber evidence="5">2.7.11.33</ecNumber>
        <ecNumber evidence="5">2.7.4.28</ecNumber>
    </recommendedName>
    <alternativeName>
        <fullName evidence="5">Pyruvate, water dikinase regulatory protein</fullName>
    </alternativeName>
</protein>
<dbReference type="KEGG" id="psul:AU252_15295"/>
<sequence length="272" mass="29890">MTNDEIRPVYFLSDSTGITAETLGNTLLTQFPANNFDRITVPFITTAEQARTVVGTIDKLVATGPRPIVFSTAVSSDIRQAIATCQGIIVDLIGTHVGQLEEALGSPASAEPGRAHGLGNAERYQSRMAAVEYAMEHDDGQSLRALEKAQVILVAPSRCGKTPTTMYLALQHGIFAANFPLVDEDFQREGLPRPLRPFVEKCFGLSSNPLRLSQIRTERRRGSPYASLRQCGFELRSAEQLYVSHRIPYLNSATVSVEEMAATILQRMNLKH</sequence>
<evidence type="ECO:0000313" key="7">
    <source>
        <dbReference type="Proteomes" id="UP000065151"/>
    </source>
</evidence>
<dbReference type="GO" id="GO:0005524">
    <property type="term" value="F:ATP binding"/>
    <property type="evidence" value="ECO:0007669"/>
    <property type="project" value="InterPro"/>
</dbReference>
<comment type="function">
    <text evidence="5">Bifunctional serine/threonine kinase and phosphorylase involved in the regulation of the phosphoenolpyruvate synthase (PEPS) by catalyzing its phosphorylation/dephosphorylation.</text>
</comment>
<reference evidence="6 7" key="1">
    <citation type="submission" date="2015-12" db="EMBL/GenBank/DDBJ databases">
        <authorList>
            <person name="Shamseldin A."/>
            <person name="Moawad H."/>
            <person name="Abd El-Rahim W.M."/>
            <person name="Sadowsky M.J."/>
        </authorList>
    </citation>
    <scope>NUCLEOTIDE SEQUENCE [LARGE SCALE GENOMIC DNA]</scope>
    <source>
        <strain evidence="6 7">Ar51</strain>
    </source>
</reference>
<comment type="similarity">
    <text evidence="5">Belongs to the pyruvate, phosphate/water dikinase regulatory protein family. PSRP subfamily.</text>
</comment>
<dbReference type="PANTHER" id="PTHR31756">
    <property type="entry name" value="PYRUVATE, PHOSPHATE DIKINASE REGULATORY PROTEIN 1, CHLOROPLASTIC"/>
    <property type="match status" value="1"/>
</dbReference>
<dbReference type="PANTHER" id="PTHR31756:SF3">
    <property type="entry name" value="PYRUVATE, PHOSPHATE DIKINASE REGULATORY PROTEIN 1, CHLOROPLASTIC"/>
    <property type="match status" value="1"/>
</dbReference>
<evidence type="ECO:0000256" key="4">
    <source>
        <dbReference type="ARBA" id="ARBA00022777"/>
    </source>
</evidence>
<keyword evidence="6" id="KW-0670">Pyruvate</keyword>
<dbReference type="InterPro" id="IPR026530">
    <property type="entry name" value="PSRP"/>
</dbReference>
<evidence type="ECO:0000256" key="2">
    <source>
        <dbReference type="ARBA" id="ARBA00022679"/>
    </source>
</evidence>
<dbReference type="InterPro" id="IPR005177">
    <property type="entry name" value="Kinase-pyrophosphorylase"/>
</dbReference>
<dbReference type="NCBIfam" id="NF003742">
    <property type="entry name" value="PRK05339.1"/>
    <property type="match status" value="1"/>
</dbReference>
<evidence type="ECO:0000256" key="5">
    <source>
        <dbReference type="HAMAP-Rule" id="MF_01062"/>
    </source>
</evidence>
<proteinExistence type="inferred from homology"/>